<dbReference type="Proteomes" id="UP000249135">
    <property type="component" value="Unassembled WGS sequence"/>
</dbReference>
<reference evidence="2 3" key="1">
    <citation type="submission" date="2017-08" db="EMBL/GenBank/DDBJ databases">
        <title>Infants hospitalized years apart are colonized by the same room-sourced microbial strains.</title>
        <authorList>
            <person name="Brooks B."/>
            <person name="Olm M.R."/>
            <person name="Firek B.A."/>
            <person name="Baker R."/>
            <person name="Thomas B.C."/>
            <person name="Morowitz M.J."/>
            <person name="Banfield J.F."/>
        </authorList>
    </citation>
    <scope>NUCLEOTIDE SEQUENCE [LARGE SCALE GENOMIC DNA]</scope>
    <source>
        <strain evidence="2">S2_005_003_R2_41</strain>
    </source>
</reference>
<accession>A0A2W5PNF5</accession>
<dbReference type="PANTHER" id="PTHR39515">
    <property type="entry name" value="CONSERVED PROTEIN"/>
    <property type="match status" value="1"/>
</dbReference>
<dbReference type="InterPro" id="IPR052526">
    <property type="entry name" value="HTH-type_Bedaq_tolerance"/>
</dbReference>
<dbReference type="AlphaFoldDB" id="A0A2W5PNF5"/>
<sequence length="154" mass="16220">MTHPADTLPTAIQLRAALSGLQRELRSQAPGDGPSTAQLGVLALLYRLGPLPPSQVARHERVKLQSLTRLLAEMEAAALVTRGPDPADARRTLLALTPTGARALTDEAHRREASLADAIATRLTAAERARLRAACGLLDRLAQALAEAPAATSN</sequence>
<dbReference type="EMBL" id="QFPP01000437">
    <property type="protein sequence ID" value="PZQ66258.1"/>
    <property type="molecule type" value="Genomic_DNA"/>
</dbReference>
<organism evidence="2 3">
    <name type="scientific">Variovorax paradoxus</name>
    <dbReference type="NCBI Taxonomy" id="34073"/>
    <lineage>
        <taxon>Bacteria</taxon>
        <taxon>Pseudomonadati</taxon>
        <taxon>Pseudomonadota</taxon>
        <taxon>Betaproteobacteria</taxon>
        <taxon>Burkholderiales</taxon>
        <taxon>Comamonadaceae</taxon>
        <taxon>Variovorax</taxon>
    </lineage>
</organism>
<dbReference type="SUPFAM" id="SSF46785">
    <property type="entry name" value="Winged helix' DNA-binding domain"/>
    <property type="match status" value="1"/>
</dbReference>
<dbReference type="Gene3D" id="1.10.287.100">
    <property type="match status" value="1"/>
</dbReference>
<evidence type="ECO:0000259" key="1">
    <source>
        <dbReference type="PROSITE" id="PS50995"/>
    </source>
</evidence>
<dbReference type="InterPro" id="IPR000835">
    <property type="entry name" value="HTH_MarR-typ"/>
</dbReference>
<dbReference type="InterPro" id="IPR036390">
    <property type="entry name" value="WH_DNA-bd_sf"/>
</dbReference>
<dbReference type="PANTHER" id="PTHR39515:SF2">
    <property type="entry name" value="HTH-TYPE TRANSCRIPTIONAL REGULATOR RV0880"/>
    <property type="match status" value="1"/>
</dbReference>
<dbReference type="PROSITE" id="PS50995">
    <property type="entry name" value="HTH_MARR_2"/>
    <property type="match status" value="1"/>
</dbReference>
<evidence type="ECO:0000313" key="2">
    <source>
        <dbReference type="EMBL" id="PZQ66258.1"/>
    </source>
</evidence>
<dbReference type="Gene3D" id="1.10.10.10">
    <property type="entry name" value="Winged helix-like DNA-binding domain superfamily/Winged helix DNA-binding domain"/>
    <property type="match status" value="1"/>
</dbReference>
<name>A0A2W5PNF5_VARPD</name>
<evidence type="ECO:0000313" key="3">
    <source>
        <dbReference type="Proteomes" id="UP000249135"/>
    </source>
</evidence>
<dbReference type="InterPro" id="IPR036388">
    <property type="entry name" value="WH-like_DNA-bd_sf"/>
</dbReference>
<gene>
    <name evidence="2" type="ORF">DI563_24085</name>
</gene>
<dbReference type="GO" id="GO:0003700">
    <property type="term" value="F:DNA-binding transcription factor activity"/>
    <property type="evidence" value="ECO:0007669"/>
    <property type="project" value="InterPro"/>
</dbReference>
<feature type="domain" description="HTH marR-type" evidence="1">
    <location>
        <begin position="4"/>
        <end position="143"/>
    </location>
</feature>
<proteinExistence type="predicted"/>
<protein>
    <submittedName>
        <fullName evidence="2">MarR family transcriptional regulator</fullName>
    </submittedName>
</protein>
<dbReference type="Pfam" id="PF12802">
    <property type="entry name" value="MarR_2"/>
    <property type="match status" value="1"/>
</dbReference>
<dbReference type="SMART" id="SM00347">
    <property type="entry name" value="HTH_MARR"/>
    <property type="match status" value="1"/>
</dbReference>
<comment type="caution">
    <text evidence="2">The sequence shown here is derived from an EMBL/GenBank/DDBJ whole genome shotgun (WGS) entry which is preliminary data.</text>
</comment>